<dbReference type="CDD" id="cd01065">
    <property type="entry name" value="NAD_bind_Shikimate_DH"/>
    <property type="match status" value="1"/>
</dbReference>
<dbReference type="PANTHER" id="PTHR21089:SF1">
    <property type="entry name" value="BIFUNCTIONAL 3-DEHYDROQUINATE DEHYDRATASE_SHIKIMATE DEHYDROGENASE, CHLOROPLASTIC"/>
    <property type="match status" value="1"/>
</dbReference>
<evidence type="ECO:0000256" key="1">
    <source>
        <dbReference type="ARBA" id="ARBA00004871"/>
    </source>
</evidence>
<keyword evidence="3" id="KW-0057">Aromatic amino acid biosynthesis</keyword>
<feature type="domain" description="Quinate/shikimate 5-dehydrogenase/glutamyl-tRNA reductase" evidence="5">
    <location>
        <begin position="123"/>
        <end position="202"/>
    </location>
</feature>
<dbReference type="InterPro" id="IPR022893">
    <property type="entry name" value="Shikimate_DH_fam"/>
</dbReference>
<name>A0A926HT17_9FIRM</name>
<dbReference type="EC" id="1.1.1.25" evidence="2"/>
<evidence type="ECO:0000256" key="4">
    <source>
        <dbReference type="ARBA" id="ARBA00049442"/>
    </source>
</evidence>
<dbReference type="Proteomes" id="UP000617951">
    <property type="component" value="Unassembled WGS sequence"/>
</dbReference>
<dbReference type="InterPro" id="IPR013708">
    <property type="entry name" value="Shikimate_DH-bd_N"/>
</dbReference>
<feature type="domain" description="Shikimate dehydrogenase substrate binding N-terminal" evidence="6">
    <location>
        <begin position="15"/>
        <end position="96"/>
    </location>
</feature>
<accession>A0A926HT17</accession>
<proteinExistence type="predicted"/>
<dbReference type="Pfam" id="PF08501">
    <property type="entry name" value="Shikimate_dh_N"/>
    <property type="match status" value="1"/>
</dbReference>
<keyword evidence="3" id="KW-0028">Amino-acid biosynthesis</keyword>
<dbReference type="EMBL" id="JACRSS010000004">
    <property type="protein sequence ID" value="MBC8539042.1"/>
    <property type="molecule type" value="Genomic_DNA"/>
</dbReference>
<reference evidence="7" key="1">
    <citation type="submission" date="2020-08" db="EMBL/GenBank/DDBJ databases">
        <title>Genome public.</title>
        <authorList>
            <person name="Liu C."/>
            <person name="Sun Q."/>
        </authorList>
    </citation>
    <scope>NUCLEOTIDE SEQUENCE</scope>
    <source>
        <strain evidence="7">NSJ-63</strain>
    </source>
</reference>
<dbReference type="InterPro" id="IPR006151">
    <property type="entry name" value="Shikm_DH/Glu-tRNA_Rdtase"/>
</dbReference>
<keyword evidence="8" id="KW-1185">Reference proteome</keyword>
<dbReference type="AlphaFoldDB" id="A0A926HT17"/>
<dbReference type="SUPFAM" id="SSF51735">
    <property type="entry name" value="NAD(P)-binding Rossmann-fold domains"/>
    <property type="match status" value="1"/>
</dbReference>
<dbReference type="GO" id="GO:0019632">
    <property type="term" value="P:shikimate metabolic process"/>
    <property type="evidence" value="ECO:0007669"/>
    <property type="project" value="TreeGrafter"/>
</dbReference>
<dbReference type="Pfam" id="PF01488">
    <property type="entry name" value="Shikimate_DH"/>
    <property type="match status" value="1"/>
</dbReference>
<gene>
    <name evidence="7" type="ORF">H8693_08850</name>
</gene>
<dbReference type="PANTHER" id="PTHR21089">
    <property type="entry name" value="SHIKIMATE DEHYDROGENASE"/>
    <property type="match status" value="1"/>
</dbReference>
<dbReference type="SUPFAM" id="SSF53223">
    <property type="entry name" value="Aminoacid dehydrogenase-like, N-terminal domain"/>
    <property type="match status" value="1"/>
</dbReference>
<dbReference type="InterPro" id="IPR036291">
    <property type="entry name" value="NAD(P)-bd_dom_sf"/>
</dbReference>
<evidence type="ECO:0000259" key="6">
    <source>
        <dbReference type="Pfam" id="PF08501"/>
    </source>
</evidence>
<evidence type="ECO:0000256" key="3">
    <source>
        <dbReference type="ARBA" id="ARBA00023141"/>
    </source>
</evidence>
<protein>
    <recommendedName>
        <fullName evidence="2">shikimate dehydrogenase (NADP(+))</fullName>
        <ecNumber evidence="2">1.1.1.25</ecNumber>
    </recommendedName>
</protein>
<evidence type="ECO:0000313" key="8">
    <source>
        <dbReference type="Proteomes" id="UP000617951"/>
    </source>
</evidence>
<comment type="catalytic activity">
    <reaction evidence="4">
        <text>shikimate + NADP(+) = 3-dehydroshikimate + NADPH + H(+)</text>
        <dbReference type="Rhea" id="RHEA:17737"/>
        <dbReference type="ChEBI" id="CHEBI:15378"/>
        <dbReference type="ChEBI" id="CHEBI:16630"/>
        <dbReference type="ChEBI" id="CHEBI:36208"/>
        <dbReference type="ChEBI" id="CHEBI:57783"/>
        <dbReference type="ChEBI" id="CHEBI:58349"/>
        <dbReference type="EC" id="1.1.1.25"/>
    </reaction>
</comment>
<sequence length="307" mass="33647">MVFRADSDTQIYFQIGDPLRFATAAVLHNAMFAYANVNAVSINKVVKKGELGRFIEGVKDLDIDGFDITMPHKQDVIPFLDEMDDISREFQSVNHVNYRNGKLIGTTLDGIGMRLAIEAEGVDLRGKNVLILGAGGVTGPVAAEICKAGASRMAVLNRTPEKAETLAGQLEKHFAAEFMPDAMTPETLCRYAREADVVVQCTCLGMLDKHVDFEDLSFVGQLPPHAFVADCVIFPERTSLLRAAESRGIRGINGFGMLIWQQKAMLKFHCGVDVDDGFYDAGEEAIYTALALRAARDQRDARRAAGK</sequence>
<evidence type="ECO:0000256" key="2">
    <source>
        <dbReference type="ARBA" id="ARBA00012962"/>
    </source>
</evidence>
<evidence type="ECO:0000259" key="5">
    <source>
        <dbReference type="Pfam" id="PF01488"/>
    </source>
</evidence>
<comment type="pathway">
    <text evidence="1">Metabolic intermediate biosynthesis; chorismate biosynthesis; chorismate from D-erythrose 4-phosphate and phosphoenolpyruvate: step 4/7.</text>
</comment>
<dbReference type="InterPro" id="IPR046346">
    <property type="entry name" value="Aminoacid_DH-like_N_sf"/>
</dbReference>
<organism evidence="7 8">
    <name type="scientific">Guopingia tenuis</name>
    <dbReference type="NCBI Taxonomy" id="2763656"/>
    <lineage>
        <taxon>Bacteria</taxon>
        <taxon>Bacillati</taxon>
        <taxon>Bacillota</taxon>
        <taxon>Clostridia</taxon>
        <taxon>Christensenellales</taxon>
        <taxon>Christensenellaceae</taxon>
        <taxon>Guopingia</taxon>
    </lineage>
</organism>
<dbReference type="GO" id="GO:0009073">
    <property type="term" value="P:aromatic amino acid family biosynthetic process"/>
    <property type="evidence" value="ECO:0007669"/>
    <property type="project" value="UniProtKB-KW"/>
</dbReference>
<evidence type="ECO:0000313" key="7">
    <source>
        <dbReference type="EMBL" id="MBC8539042.1"/>
    </source>
</evidence>
<dbReference type="RefSeq" id="WP_249280670.1">
    <property type="nucleotide sequence ID" value="NZ_JACRSS010000004.1"/>
</dbReference>
<dbReference type="GO" id="GO:0009423">
    <property type="term" value="P:chorismate biosynthetic process"/>
    <property type="evidence" value="ECO:0007669"/>
    <property type="project" value="TreeGrafter"/>
</dbReference>
<dbReference type="GO" id="GO:0004764">
    <property type="term" value="F:shikimate 3-dehydrogenase (NADP+) activity"/>
    <property type="evidence" value="ECO:0007669"/>
    <property type="project" value="UniProtKB-EC"/>
</dbReference>
<comment type="caution">
    <text evidence="7">The sequence shown here is derived from an EMBL/GenBank/DDBJ whole genome shotgun (WGS) entry which is preliminary data.</text>
</comment>
<dbReference type="Gene3D" id="3.40.50.720">
    <property type="entry name" value="NAD(P)-binding Rossmann-like Domain"/>
    <property type="match status" value="1"/>
</dbReference>
<dbReference type="Gene3D" id="3.40.50.10860">
    <property type="entry name" value="Leucine Dehydrogenase, chain A, domain 1"/>
    <property type="match status" value="1"/>
</dbReference>